<dbReference type="InterPro" id="IPR000595">
    <property type="entry name" value="cNMP-bd_dom"/>
</dbReference>
<keyword evidence="1" id="KW-0812">Transmembrane</keyword>
<dbReference type="AlphaFoldDB" id="A0A0L6Z963"/>
<reference evidence="4" key="1">
    <citation type="submission" date="2015-08" db="EMBL/GenBank/DDBJ databases">
        <title>Genome sequence of the strict anaerobe Clostridium homopropionicum LuHBu1 (DSM 5847T).</title>
        <authorList>
            <person name="Poehlein A."/>
            <person name="Beck M."/>
            <person name="Schiel-Bengelsdorf B."/>
            <person name="Bengelsdorf F.R."/>
            <person name="Daniel R."/>
            <person name="Duerre P."/>
        </authorList>
    </citation>
    <scope>NUCLEOTIDE SEQUENCE [LARGE SCALE GENOMIC DNA]</scope>
    <source>
        <strain evidence="4">DSM 5847</strain>
    </source>
</reference>
<dbReference type="SUPFAM" id="SSF51206">
    <property type="entry name" value="cAMP-binding domain-like"/>
    <property type="match status" value="1"/>
</dbReference>
<keyword evidence="4" id="KW-1185">Reference proteome</keyword>
<feature type="transmembrane region" description="Helical" evidence="1">
    <location>
        <begin position="53"/>
        <end position="71"/>
    </location>
</feature>
<comment type="caution">
    <text evidence="3">The sequence shown here is derived from an EMBL/GenBank/DDBJ whole genome shotgun (WGS) entry which is preliminary data.</text>
</comment>
<gene>
    <name evidence="3" type="ORF">CLHOM_24240</name>
</gene>
<evidence type="ECO:0000256" key="1">
    <source>
        <dbReference type="SAM" id="Phobius"/>
    </source>
</evidence>
<dbReference type="RefSeq" id="WP_052221924.1">
    <property type="nucleotide sequence ID" value="NZ_LHUR01000027.1"/>
</dbReference>
<keyword evidence="1" id="KW-1133">Transmembrane helix</keyword>
<dbReference type="STRING" id="36844.SAMN04488501_106184"/>
<sequence>MNKIEKCRLMIVATLKELTDLNVEAISELVLSIPIQTYKKGTVLLNQGDKPDMSYYLLMGLFVSMCVMSMVKKSLLIFI</sequence>
<dbReference type="Gene3D" id="2.60.120.10">
    <property type="entry name" value="Jelly Rolls"/>
    <property type="match status" value="1"/>
</dbReference>
<proteinExistence type="predicted"/>
<keyword evidence="1" id="KW-0472">Membrane</keyword>
<evidence type="ECO:0000313" key="4">
    <source>
        <dbReference type="Proteomes" id="UP000037043"/>
    </source>
</evidence>
<dbReference type="InterPro" id="IPR018490">
    <property type="entry name" value="cNMP-bd_dom_sf"/>
</dbReference>
<dbReference type="EMBL" id="LHUR01000027">
    <property type="protein sequence ID" value="KOA19318.1"/>
    <property type="molecule type" value="Genomic_DNA"/>
</dbReference>
<dbReference type="PATRIC" id="fig|1121318.3.peg.2441"/>
<accession>A0A0L6Z963</accession>
<evidence type="ECO:0000259" key="2">
    <source>
        <dbReference type="PROSITE" id="PS50042"/>
    </source>
</evidence>
<dbReference type="Proteomes" id="UP000037043">
    <property type="component" value="Unassembled WGS sequence"/>
</dbReference>
<name>A0A0L6Z963_9CLOT</name>
<protein>
    <recommendedName>
        <fullName evidence="2">Cyclic nucleotide-binding domain-containing protein</fullName>
    </recommendedName>
</protein>
<dbReference type="InterPro" id="IPR014710">
    <property type="entry name" value="RmlC-like_jellyroll"/>
</dbReference>
<organism evidence="3 4">
    <name type="scientific">Clostridium homopropionicum DSM 5847</name>
    <dbReference type="NCBI Taxonomy" id="1121318"/>
    <lineage>
        <taxon>Bacteria</taxon>
        <taxon>Bacillati</taxon>
        <taxon>Bacillota</taxon>
        <taxon>Clostridia</taxon>
        <taxon>Eubacteriales</taxon>
        <taxon>Clostridiaceae</taxon>
        <taxon>Clostridium</taxon>
    </lineage>
</organism>
<feature type="domain" description="Cyclic nucleotide-binding" evidence="2">
    <location>
        <begin position="17"/>
        <end position="60"/>
    </location>
</feature>
<dbReference type="PROSITE" id="PS50042">
    <property type="entry name" value="CNMP_BINDING_3"/>
    <property type="match status" value="1"/>
</dbReference>
<evidence type="ECO:0000313" key="3">
    <source>
        <dbReference type="EMBL" id="KOA19318.1"/>
    </source>
</evidence>